<gene>
    <name evidence="2" type="ORF">KTT_04790</name>
</gene>
<dbReference type="OrthoDB" id="166099at2"/>
<evidence type="ECO:0000256" key="1">
    <source>
        <dbReference type="SAM" id="Phobius"/>
    </source>
</evidence>
<feature type="transmembrane region" description="Helical" evidence="1">
    <location>
        <begin position="7"/>
        <end position="28"/>
    </location>
</feature>
<evidence type="ECO:0000313" key="3">
    <source>
        <dbReference type="Proteomes" id="UP000287352"/>
    </source>
</evidence>
<reference evidence="3" key="1">
    <citation type="submission" date="2018-12" db="EMBL/GenBank/DDBJ databases">
        <title>Tengunoibacter tsumagoiensis gen. nov., sp. nov., Dictyobacter kobayashii sp. nov., D. alpinus sp. nov., and D. joshuensis sp. nov. and description of Dictyobacteraceae fam. nov. within the order Ktedonobacterales isolated from Tengu-no-mugimeshi.</title>
        <authorList>
            <person name="Wang C.M."/>
            <person name="Zheng Y."/>
            <person name="Sakai Y."/>
            <person name="Toyoda A."/>
            <person name="Minakuchi Y."/>
            <person name="Abe K."/>
            <person name="Yokota A."/>
            <person name="Yabe S."/>
        </authorList>
    </citation>
    <scope>NUCLEOTIDE SEQUENCE [LARGE SCALE GENOMIC DNA]</scope>
    <source>
        <strain evidence="3">Uno3</strain>
    </source>
</reference>
<comment type="caution">
    <text evidence="2">The sequence shown here is derived from an EMBL/GenBank/DDBJ whole genome shotgun (WGS) entry which is preliminary data.</text>
</comment>
<dbReference type="Proteomes" id="UP000287352">
    <property type="component" value="Unassembled WGS sequence"/>
</dbReference>
<evidence type="ECO:0000313" key="2">
    <source>
        <dbReference type="EMBL" id="GCE10620.1"/>
    </source>
</evidence>
<protein>
    <submittedName>
        <fullName evidence="2">Uncharacterized protein</fullName>
    </submittedName>
</protein>
<name>A0A401ZV59_9CHLR</name>
<keyword evidence="1" id="KW-1133">Transmembrane helix</keyword>
<sequence>MMKFPRLSAAITVIVLIGVIALIIIGVLNATGPLLVHGSSITDTVDGTMHMVEHESGTILRQKSDHSFVLVTATGQQKLFQCKQRCLLQLGHIQRHINEHARTDIYYIHMDTILEAIDVD</sequence>
<accession>A0A401ZV59</accession>
<dbReference type="EMBL" id="BIFR01000001">
    <property type="protein sequence ID" value="GCE10620.1"/>
    <property type="molecule type" value="Genomic_DNA"/>
</dbReference>
<keyword evidence="1" id="KW-0812">Transmembrane</keyword>
<dbReference type="AlphaFoldDB" id="A0A401ZV59"/>
<dbReference type="RefSeq" id="WP_126578211.1">
    <property type="nucleotide sequence ID" value="NZ_BIFR01000001.1"/>
</dbReference>
<proteinExistence type="predicted"/>
<keyword evidence="1" id="KW-0472">Membrane</keyword>
<keyword evidence="3" id="KW-1185">Reference proteome</keyword>
<organism evidence="2 3">
    <name type="scientific">Tengunoibacter tsumagoiensis</name>
    <dbReference type="NCBI Taxonomy" id="2014871"/>
    <lineage>
        <taxon>Bacteria</taxon>
        <taxon>Bacillati</taxon>
        <taxon>Chloroflexota</taxon>
        <taxon>Ktedonobacteria</taxon>
        <taxon>Ktedonobacterales</taxon>
        <taxon>Dictyobacteraceae</taxon>
        <taxon>Tengunoibacter</taxon>
    </lineage>
</organism>